<keyword evidence="2" id="KW-1185">Reference proteome</keyword>
<organism evidence="1 2">
    <name type="scientific">Racocetra persica</name>
    <dbReference type="NCBI Taxonomy" id="160502"/>
    <lineage>
        <taxon>Eukaryota</taxon>
        <taxon>Fungi</taxon>
        <taxon>Fungi incertae sedis</taxon>
        <taxon>Mucoromycota</taxon>
        <taxon>Glomeromycotina</taxon>
        <taxon>Glomeromycetes</taxon>
        <taxon>Diversisporales</taxon>
        <taxon>Gigasporaceae</taxon>
        <taxon>Racocetra</taxon>
    </lineage>
</organism>
<accession>A0ACA9RDZ0</accession>
<evidence type="ECO:0000313" key="2">
    <source>
        <dbReference type="Proteomes" id="UP000789920"/>
    </source>
</evidence>
<feature type="non-terminal residue" evidence="1">
    <location>
        <position position="1"/>
    </location>
</feature>
<dbReference type="Proteomes" id="UP000789920">
    <property type="component" value="Unassembled WGS sequence"/>
</dbReference>
<evidence type="ECO:0000313" key="1">
    <source>
        <dbReference type="EMBL" id="CAG8787429.1"/>
    </source>
</evidence>
<comment type="caution">
    <text evidence="1">The sequence shown here is derived from an EMBL/GenBank/DDBJ whole genome shotgun (WGS) entry which is preliminary data.</text>
</comment>
<dbReference type="EMBL" id="CAJVQC010049310">
    <property type="protein sequence ID" value="CAG8787429.1"/>
    <property type="molecule type" value="Genomic_DNA"/>
</dbReference>
<proteinExistence type="predicted"/>
<reference evidence="1" key="1">
    <citation type="submission" date="2021-06" db="EMBL/GenBank/DDBJ databases">
        <authorList>
            <person name="Kallberg Y."/>
            <person name="Tangrot J."/>
            <person name="Rosling A."/>
        </authorList>
    </citation>
    <scope>NUCLEOTIDE SEQUENCE</scope>
    <source>
        <strain evidence="1">MA461A</strain>
    </source>
</reference>
<gene>
    <name evidence="1" type="ORF">RPERSI_LOCUS18535</name>
</gene>
<protein>
    <submittedName>
        <fullName evidence="1">7477_t:CDS:1</fullName>
    </submittedName>
</protein>
<name>A0ACA9RDZ0_9GLOM</name>
<sequence>GEVQSLATNEACNESNNPFQRAKVSHKADMKGILKNTSCKLEALYGEISGGFRGFWFINNK</sequence>